<accession>A0AAD9TE43</accession>
<keyword evidence="4" id="KW-1185">Reference proteome</keyword>
<dbReference type="Pfam" id="PF10551">
    <property type="entry name" value="MULE"/>
    <property type="match status" value="1"/>
</dbReference>
<evidence type="ECO:0000313" key="3">
    <source>
        <dbReference type="EMBL" id="KAK2634092.1"/>
    </source>
</evidence>
<dbReference type="InterPro" id="IPR018289">
    <property type="entry name" value="MULE_transposase_dom"/>
</dbReference>
<dbReference type="PANTHER" id="PTHR31973:SF187">
    <property type="entry name" value="MUTATOR TRANSPOSASE MUDRA PROTEIN"/>
    <property type="match status" value="1"/>
</dbReference>
<evidence type="ECO:0000259" key="2">
    <source>
        <dbReference type="Pfam" id="PF10551"/>
    </source>
</evidence>
<dbReference type="InterPro" id="IPR004332">
    <property type="entry name" value="Transposase_MuDR"/>
</dbReference>
<proteinExistence type="predicted"/>
<dbReference type="AlphaFoldDB" id="A0AAD9TE43"/>
<feature type="domain" description="MULE transposase" evidence="2">
    <location>
        <begin position="198"/>
        <end position="293"/>
    </location>
</feature>
<dbReference type="PANTHER" id="PTHR31973">
    <property type="entry name" value="POLYPROTEIN, PUTATIVE-RELATED"/>
    <property type="match status" value="1"/>
</dbReference>
<evidence type="ECO:0000313" key="4">
    <source>
        <dbReference type="Proteomes" id="UP001280121"/>
    </source>
</evidence>
<dbReference type="Pfam" id="PF03108">
    <property type="entry name" value="DBD_Tnp_Mut"/>
    <property type="match status" value="1"/>
</dbReference>
<name>A0AAD9TE43_9ROSI</name>
<comment type="caution">
    <text evidence="3">The sequence shown here is derived from an EMBL/GenBank/DDBJ whole genome shotgun (WGS) entry which is preliminary data.</text>
</comment>
<organism evidence="3 4">
    <name type="scientific">Dipteronia dyeriana</name>
    <dbReference type="NCBI Taxonomy" id="168575"/>
    <lineage>
        <taxon>Eukaryota</taxon>
        <taxon>Viridiplantae</taxon>
        <taxon>Streptophyta</taxon>
        <taxon>Embryophyta</taxon>
        <taxon>Tracheophyta</taxon>
        <taxon>Spermatophyta</taxon>
        <taxon>Magnoliopsida</taxon>
        <taxon>eudicotyledons</taxon>
        <taxon>Gunneridae</taxon>
        <taxon>Pentapetalae</taxon>
        <taxon>rosids</taxon>
        <taxon>malvids</taxon>
        <taxon>Sapindales</taxon>
        <taxon>Sapindaceae</taxon>
        <taxon>Hippocastanoideae</taxon>
        <taxon>Acereae</taxon>
        <taxon>Dipteronia</taxon>
    </lineage>
</organism>
<protein>
    <recommendedName>
        <fullName evidence="5">MULE transposase domain-containing protein</fullName>
    </recommendedName>
</protein>
<reference evidence="3" key="1">
    <citation type="journal article" date="2023" name="Plant J.">
        <title>Genome sequences and population genomics provide insights into the demographic history, inbreeding, and mutation load of two 'living fossil' tree species of Dipteronia.</title>
        <authorList>
            <person name="Feng Y."/>
            <person name="Comes H.P."/>
            <person name="Chen J."/>
            <person name="Zhu S."/>
            <person name="Lu R."/>
            <person name="Zhang X."/>
            <person name="Li P."/>
            <person name="Qiu J."/>
            <person name="Olsen K.M."/>
            <person name="Qiu Y."/>
        </authorList>
    </citation>
    <scope>NUCLEOTIDE SEQUENCE</scope>
    <source>
        <strain evidence="3">KIB01</strain>
    </source>
</reference>
<feature type="domain" description="Transposase MuDR plant" evidence="1">
    <location>
        <begin position="6"/>
        <end position="69"/>
    </location>
</feature>
<evidence type="ECO:0008006" key="5">
    <source>
        <dbReference type="Google" id="ProtNLM"/>
    </source>
</evidence>
<dbReference type="EMBL" id="JANJYI010000009">
    <property type="protein sequence ID" value="KAK2634092.1"/>
    <property type="molecule type" value="Genomic_DNA"/>
</dbReference>
<dbReference type="Proteomes" id="UP001280121">
    <property type="component" value="Unassembled WGS sequence"/>
</dbReference>
<sequence>MHDPNFKVGMLFGTANIFRKTIRAHAVKHRRDVKFQKNGKHRVRAICKSEACNWFVYASWLSDHKTFQIKTLCNEHMCAMSFENTFVNSRLIAEKYVDQWRVNPDRSFAGMSAQLRIDTNMDDSKWQLYRARHAVKGMIDGAVKEQYSKLREYTAEVMRINPDTTILLKCDDNGRFQRMYICLGALKQRWKQGCRPLLGLDGCFTKGYHIGQLITAIGVDANNQMNPVAYVVVEAETNDTWGWFLDQLAPDLELNNSFAIVWISDKQKGLINAIVEMFPNSEHRFCVKHLYNNFKAQHRGLLLKQIVWGAAKATTEQE</sequence>
<gene>
    <name evidence="3" type="ORF">Ddye_028884</name>
</gene>
<evidence type="ECO:0000259" key="1">
    <source>
        <dbReference type="Pfam" id="PF03108"/>
    </source>
</evidence>